<protein>
    <submittedName>
        <fullName evidence="2">Uncharacterized protein</fullName>
    </submittedName>
</protein>
<evidence type="ECO:0000313" key="2">
    <source>
        <dbReference type="EMBL" id="KNZ64018.1"/>
    </source>
</evidence>
<dbReference type="Proteomes" id="UP000037035">
    <property type="component" value="Unassembled WGS sequence"/>
</dbReference>
<comment type="caution">
    <text evidence="2">The sequence shown here is derived from an EMBL/GenBank/DDBJ whole genome shotgun (WGS) entry which is preliminary data.</text>
</comment>
<name>A0A0L6VTI3_9BASI</name>
<proteinExistence type="predicted"/>
<accession>A0A0L6VTI3</accession>
<dbReference type="EMBL" id="LAVV01000843">
    <property type="protein sequence ID" value="KNZ64018.1"/>
    <property type="molecule type" value="Genomic_DNA"/>
</dbReference>
<organism evidence="2 3">
    <name type="scientific">Puccinia sorghi</name>
    <dbReference type="NCBI Taxonomy" id="27349"/>
    <lineage>
        <taxon>Eukaryota</taxon>
        <taxon>Fungi</taxon>
        <taxon>Dikarya</taxon>
        <taxon>Basidiomycota</taxon>
        <taxon>Pucciniomycotina</taxon>
        <taxon>Pucciniomycetes</taxon>
        <taxon>Pucciniales</taxon>
        <taxon>Pucciniaceae</taxon>
        <taxon>Puccinia</taxon>
    </lineage>
</organism>
<feature type="region of interest" description="Disordered" evidence="1">
    <location>
        <begin position="271"/>
        <end position="295"/>
    </location>
</feature>
<gene>
    <name evidence="2" type="ORF">VP01_1075g6</name>
</gene>
<dbReference type="OrthoDB" id="2742885at2759"/>
<reference evidence="2 3" key="1">
    <citation type="submission" date="2015-08" db="EMBL/GenBank/DDBJ databases">
        <title>Next Generation Sequencing and Analysis of the Genome of Puccinia sorghi L Schw, the Causal Agent of Maize Common Rust.</title>
        <authorList>
            <person name="Rochi L."/>
            <person name="Burguener G."/>
            <person name="Darino M."/>
            <person name="Turjanski A."/>
            <person name="Kreff E."/>
            <person name="Dieguez M.J."/>
            <person name="Sacco F."/>
        </authorList>
    </citation>
    <scope>NUCLEOTIDE SEQUENCE [LARGE SCALE GENOMIC DNA]</scope>
    <source>
        <strain evidence="2 3">RO10H11247</strain>
    </source>
</reference>
<feature type="compositionally biased region" description="Polar residues" evidence="1">
    <location>
        <begin position="271"/>
        <end position="283"/>
    </location>
</feature>
<sequence length="531" mass="60402">MEDFCDPSGSVGRDPEKNLPGIYGLTAKTVQGSQPGILLLMSSLEGRYIDHFLNTPEVVSMVKNVIVEKSLFNISDHWPVIQNTEHGIDGHGWELALSNRWNVLTVDEIQDETELSETAKLWVDTLTTIGEEVHLLSIPREQQQFKFDRKTLKLIKNLRRSQKKIEKVIREGIQPSTLLTKVQETSIQDQNWAKLAIRKFEKQECLRKSQQINDLLLKNEGQDFHWLIQQGQGKQHGNLNNAPCFNEQEVLVTSAEDILKARAEYSAKISSDPTRISTDPTKWTHTRPKEAKQDSVVSDIDEEVTLTKPELLMEIRQIQRNAAPEKSVKIGKEPRYGKTPFAMPLDYSTVALDCWSLPQTLLVPPLKTLLNIMRAFLRLKTQPKIWNEEVLITLPKPGQDQRWLKNTRGITLSCTKGNLLLTIFSSRLQKRPGGSCTCCKPQLNTETTKVPHEGLWAKLRHIGIHNNLVELIKKGYDSSKIQCRLGDQLSDPFTRGIGTHQGCPLSPLPFIIFVNDLFREVTEGIERLNIY</sequence>
<dbReference type="STRING" id="27349.A0A0L6VTI3"/>
<keyword evidence="3" id="KW-1185">Reference proteome</keyword>
<dbReference type="AlphaFoldDB" id="A0A0L6VTI3"/>
<evidence type="ECO:0000256" key="1">
    <source>
        <dbReference type="SAM" id="MobiDB-lite"/>
    </source>
</evidence>
<dbReference type="PANTHER" id="PTHR19446">
    <property type="entry name" value="REVERSE TRANSCRIPTASES"/>
    <property type="match status" value="1"/>
</dbReference>
<evidence type="ECO:0000313" key="3">
    <source>
        <dbReference type="Proteomes" id="UP000037035"/>
    </source>
</evidence>
<dbReference type="VEuPathDB" id="FungiDB:VP01_1075g6"/>